<protein>
    <submittedName>
        <fullName evidence="2">Uncharacterized protein</fullName>
    </submittedName>
</protein>
<evidence type="ECO:0000313" key="2">
    <source>
        <dbReference type="EMBL" id="ESP90132.1"/>
    </source>
</evidence>
<feature type="transmembrane region" description="Helical" evidence="1">
    <location>
        <begin position="231"/>
        <end position="249"/>
    </location>
</feature>
<dbReference type="RefSeq" id="WP_023392836.1">
    <property type="nucleotide sequence ID" value="NZ_ASGZ01000002.1"/>
</dbReference>
<feature type="transmembrane region" description="Helical" evidence="1">
    <location>
        <begin position="136"/>
        <end position="163"/>
    </location>
</feature>
<feature type="transmembrane region" description="Helical" evidence="1">
    <location>
        <begin position="255"/>
        <end position="274"/>
    </location>
</feature>
<sequence>MALRTWSLPPFRVDQPLLVEFGFVTVLLTGVFLWRRFVVVARTALLGPLPTTESLLLTGLVSGGLLVGGVVGLAAAYVRIRDLDVGLRRPTRADLPFVVLAALAPPTLVGSTKLVGTVTGVPYNSLTMTSYAADAPLAPVATLAGLGLLVGVPTLVAVCQVFVQASVTRAVEDDGAIVLTTLLAGFLVGSSTGGLSVAPELGRLVGAAVGVVALGVGVYGRKQVAHVGLRYLTYVPAVTVAGAIVLASVAEVDSVAGGLFAATHLAVLGVAAYTYSRTDSLVVPALAYGCLSVSNAVVVYAFEAGLQSW</sequence>
<evidence type="ECO:0000256" key="1">
    <source>
        <dbReference type="SAM" id="Phobius"/>
    </source>
</evidence>
<feature type="transmembrane region" description="Helical" evidence="1">
    <location>
        <begin position="175"/>
        <end position="195"/>
    </location>
</feature>
<reference evidence="2 3" key="1">
    <citation type="journal article" date="2013" name="Genome Announc.">
        <title>Draft Genome Sequence of 'Candidatus Halobonum tyrrellensis' Strain G22, Isolated from the Hypersaline Waters of Lake Tyrrell, Australia.</title>
        <authorList>
            <person name="Ugalde J.A."/>
            <person name="Narasingarao P."/>
            <person name="Kuo S."/>
            <person name="Podell S."/>
            <person name="Allen E.E."/>
        </authorList>
    </citation>
    <scope>NUCLEOTIDE SEQUENCE [LARGE SCALE GENOMIC DNA]</scope>
    <source>
        <strain evidence="2 3">G22</strain>
    </source>
</reference>
<dbReference type="Proteomes" id="UP000017840">
    <property type="component" value="Unassembled WGS sequence"/>
</dbReference>
<feature type="transmembrane region" description="Helical" evidence="1">
    <location>
        <begin position="55"/>
        <end position="77"/>
    </location>
</feature>
<keyword evidence="1" id="KW-1133">Transmembrane helix</keyword>
<name>V4J427_9EURY</name>
<dbReference type="STRING" id="1324957.K933_01187"/>
<keyword evidence="1" id="KW-0812">Transmembrane</keyword>
<dbReference type="OrthoDB" id="239469at2157"/>
<accession>V4J427</accession>
<proteinExistence type="predicted"/>
<feature type="transmembrane region" description="Helical" evidence="1">
    <location>
        <begin position="281"/>
        <end position="302"/>
    </location>
</feature>
<dbReference type="EMBL" id="ASGZ01000002">
    <property type="protein sequence ID" value="ESP90132.1"/>
    <property type="molecule type" value="Genomic_DNA"/>
</dbReference>
<dbReference type="eggNOG" id="ENOG502N5FK">
    <property type="taxonomic scope" value="Archaea"/>
</dbReference>
<keyword evidence="3" id="KW-1185">Reference proteome</keyword>
<organism evidence="2 3">
    <name type="scientific">Candidatus Halobonum tyrrellensis G22</name>
    <dbReference type="NCBI Taxonomy" id="1324957"/>
    <lineage>
        <taxon>Archaea</taxon>
        <taxon>Methanobacteriati</taxon>
        <taxon>Methanobacteriota</taxon>
        <taxon>Stenosarchaea group</taxon>
        <taxon>Halobacteria</taxon>
        <taxon>Halobacteriales</taxon>
        <taxon>Haloferacaceae</taxon>
        <taxon>Candidatus Halobonum</taxon>
    </lineage>
</organism>
<dbReference type="AlphaFoldDB" id="V4J427"/>
<feature type="transmembrane region" description="Helical" evidence="1">
    <location>
        <begin position="201"/>
        <end position="219"/>
    </location>
</feature>
<feature type="transmembrane region" description="Helical" evidence="1">
    <location>
        <begin position="97"/>
        <end position="116"/>
    </location>
</feature>
<gene>
    <name evidence="2" type="ORF">K933_01187</name>
</gene>
<comment type="caution">
    <text evidence="2">The sequence shown here is derived from an EMBL/GenBank/DDBJ whole genome shotgun (WGS) entry which is preliminary data.</text>
</comment>
<feature type="transmembrane region" description="Helical" evidence="1">
    <location>
        <begin position="17"/>
        <end position="35"/>
    </location>
</feature>
<evidence type="ECO:0000313" key="3">
    <source>
        <dbReference type="Proteomes" id="UP000017840"/>
    </source>
</evidence>
<keyword evidence="1" id="KW-0472">Membrane</keyword>